<dbReference type="Proteomes" id="UP001189429">
    <property type="component" value="Unassembled WGS sequence"/>
</dbReference>
<evidence type="ECO:0000256" key="1">
    <source>
        <dbReference type="SAM" id="MobiDB-lite"/>
    </source>
</evidence>
<keyword evidence="3" id="KW-1185">Reference proteome</keyword>
<comment type="caution">
    <text evidence="2">The sequence shown here is derived from an EMBL/GenBank/DDBJ whole genome shotgun (WGS) entry which is preliminary data.</text>
</comment>
<proteinExistence type="predicted"/>
<evidence type="ECO:0000313" key="3">
    <source>
        <dbReference type="Proteomes" id="UP001189429"/>
    </source>
</evidence>
<evidence type="ECO:0000313" key="2">
    <source>
        <dbReference type="EMBL" id="CAK0878094.1"/>
    </source>
</evidence>
<accession>A0ABN9VWU1</accession>
<name>A0ABN9VWU1_9DINO</name>
<protein>
    <submittedName>
        <fullName evidence="2">Uncharacterized protein</fullName>
    </submittedName>
</protein>
<organism evidence="2 3">
    <name type="scientific">Prorocentrum cordatum</name>
    <dbReference type="NCBI Taxonomy" id="2364126"/>
    <lineage>
        <taxon>Eukaryota</taxon>
        <taxon>Sar</taxon>
        <taxon>Alveolata</taxon>
        <taxon>Dinophyceae</taxon>
        <taxon>Prorocentrales</taxon>
        <taxon>Prorocentraceae</taxon>
        <taxon>Prorocentrum</taxon>
    </lineage>
</organism>
<reference evidence="2" key="1">
    <citation type="submission" date="2023-10" db="EMBL/GenBank/DDBJ databases">
        <authorList>
            <person name="Chen Y."/>
            <person name="Shah S."/>
            <person name="Dougan E. K."/>
            <person name="Thang M."/>
            <person name="Chan C."/>
        </authorList>
    </citation>
    <scope>NUCLEOTIDE SEQUENCE [LARGE SCALE GENOMIC DNA]</scope>
</reference>
<feature type="compositionally biased region" description="Basic and acidic residues" evidence="1">
    <location>
        <begin position="26"/>
        <end position="38"/>
    </location>
</feature>
<sequence length="222" mass="23800">MELEAGRLQKQARGRVSADAGKGKGKKEGRAQGEKRTDSNLVDDEALPVVLKLPLNLGARARQQEAATLTTLIAPAGLQPVLLARKRAKGWDEVVQEARAEAKPEAEIAKRGAISLARAVGLADGPVKEGEAVGRANSMALTEMRQHVDSLSMDAAPEIFTTAKVSSAYKETDVKIQLNVNAQTTVIANYLEQLGAVRERGAAPMSHLERILHTGLNTHNMK</sequence>
<feature type="region of interest" description="Disordered" evidence="1">
    <location>
        <begin position="1"/>
        <end position="40"/>
    </location>
</feature>
<gene>
    <name evidence="2" type="ORF">PCOR1329_LOCUS61973</name>
</gene>
<dbReference type="EMBL" id="CAUYUJ010017811">
    <property type="protein sequence ID" value="CAK0878094.1"/>
    <property type="molecule type" value="Genomic_DNA"/>
</dbReference>